<feature type="domain" description="Protein kinase" evidence="1">
    <location>
        <begin position="1"/>
        <end position="224"/>
    </location>
</feature>
<dbReference type="VEuPathDB" id="FungiDB:ASPFODRAFT_55755"/>
<sequence>MSTLTKSRQVPLTQGMSVKSDSEQSYRIEELLTHGDIKPNNILINYTEPAAAEDQEITLIKQVQISDLEDTVIVPPGKWLRGPLCRNAIWRSAESWARSRQDQTSDVFSFALVMVYMMANEMVLRVPDEQLNAEDSWRYVLRLHLSYFADIEGVERFLEHIGEQNPFFERILELINTFGPENPRQPVEDWDFLEPELKDLVARMTYLDPRGRITAREALEHTWFR</sequence>
<keyword evidence="2" id="KW-0723">Serine/threonine-protein kinase</keyword>
<dbReference type="Gene3D" id="1.10.510.10">
    <property type="entry name" value="Transferase(Phosphotransferase) domain 1"/>
    <property type="match status" value="1"/>
</dbReference>
<proteinExistence type="predicted"/>
<keyword evidence="2" id="KW-0418">Kinase</keyword>
<dbReference type="Pfam" id="PF00069">
    <property type="entry name" value="Pkinase"/>
    <property type="match status" value="1"/>
</dbReference>
<evidence type="ECO:0000313" key="2">
    <source>
        <dbReference type="EMBL" id="GAT26872.1"/>
    </source>
</evidence>
<comment type="caution">
    <text evidence="2">The sequence shown here is derived from an EMBL/GenBank/DDBJ whole genome shotgun (WGS) entry which is preliminary data.</text>
</comment>
<accession>A0A146FNR9</accession>
<reference evidence="3" key="2">
    <citation type="submission" date="2016-02" db="EMBL/GenBank/DDBJ databases">
        <title>Genome sequencing of Aspergillus luchuensis NBRC 4314.</title>
        <authorList>
            <person name="Yamada O."/>
        </authorList>
    </citation>
    <scope>NUCLEOTIDE SEQUENCE [LARGE SCALE GENOMIC DNA]</scope>
    <source>
        <strain evidence="3">RIB 2604</strain>
    </source>
</reference>
<dbReference type="AlphaFoldDB" id="A0A146FNR9"/>
<organism evidence="2 3">
    <name type="scientific">Aspergillus kawachii</name>
    <name type="common">White koji mold</name>
    <name type="synonym">Aspergillus awamori var. kawachi</name>
    <dbReference type="NCBI Taxonomy" id="1069201"/>
    <lineage>
        <taxon>Eukaryota</taxon>
        <taxon>Fungi</taxon>
        <taxon>Dikarya</taxon>
        <taxon>Ascomycota</taxon>
        <taxon>Pezizomycotina</taxon>
        <taxon>Eurotiomycetes</taxon>
        <taxon>Eurotiomycetidae</taxon>
        <taxon>Eurotiales</taxon>
        <taxon>Aspergillaceae</taxon>
        <taxon>Aspergillus</taxon>
        <taxon>Aspergillus subgen. Circumdati</taxon>
    </lineage>
</organism>
<dbReference type="InterPro" id="IPR000719">
    <property type="entry name" value="Prot_kinase_dom"/>
</dbReference>
<dbReference type="PROSITE" id="PS00108">
    <property type="entry name" value="PROTEIN_KINASE_ST"/>
    <property type="match status" value="1"/>
</dbReference>
<dbReference type="GO" id="GO:0005524">
    <property type="term" value="F:ATP binding"/>
    <property type="evidence" value="ECO:0007669"/>
    <property type="project" value="InterPro"/>
</dbReference>
<dbReference type="InterPro" id="IPR008271">
    <property type="entry name" value="Ser/Thr_kinase_AS"/>
</dbReference>
<evidence type="ECO:0000313" key="3">
    <source>
        <dbReference type="Proteomes" id="UP000075230"/>
    </source>
</evidence>
<protein>
    <submittedName>
        <fullName evidence="2">Serine/threonine protein kinase</fullName>
    </submittedName>
</protein>
<dbReference type="GO" id="GO:0004674">
    <property type="term" value="F:protein serine/threonine kinase activity"/>
    <property type="evidence" value="ECO:0007669"/>
    <property type="project" value="UniProtKB-KW"/>
</dbReference>
<dbReference type="SUPFAM" id="SSF56112">
    <property type="entry name" value="Protein kinase-like (PK-like)"/>
    <property type="match status" value="1"/>
</dbReference>
<gene>
    <name evidence="2" type="ORF">RIB2604_02105550</name>
</gene>
<dbReference type="PROSITE" id="PS50011">
    <property type="entry name" value="PROTEIN_KINASE_DOM"/>
    <property type="match status" value="1"/>
</dbReference>
<dbReference type="Proteomes" id="UP000075230">
    <property type="component" value="Unassembled WGS sequence"/>
</dbReference>
<dbReference type="EMBL" id="BCWF01000021">
    <property type="protein sequence ID" value="GAT26872.1"/>
    <property type="molecule type" value="Genomic_DNA"/>
</dbReference>
<evidence type="ECO:0000259" key="1">
    <source>
        <dbReference type="PROSITE" id="PS50011"/>
    </source>
</evidence>
<reference evidence="2 3" key="1">
    <citation type="journal article" date="2016" name="DNA Res.">
        <title>Genome sequence of Aspergillus luchuensis NBRC 4314.</title>
        <authorList>
            <person name="Yamada O."/>
            <person name="Machida M."/>
            <person name="Hosoyama A."/>
            <person name="Goto M."/>
            <person name="Takahashi T."/>
            <person name="Futagami T."/>
            <person name="Yamagata Y."/>
            <person name="Takeuchi M."/>
            <person name="Kobayashi T."/>
            <person name="Koike H."/>
            <person name="Abe K."/>
            <person name="Asai K."/>
            <person name="Arita M."/>
            <person name="Fujita N."/>
            <person name="Fukuda K."/>
            <person name="Higa K."/>
            <person name="Horikawa H."/>
            <person name="Ishikawa T."/>
            <person name="Jinno K."/>
            <person name="Kato Y."/>
            <person name="Kirimura K."/>
            <person name="Mizutani O."/>
            <person name="Nakasone K."/>
            <person name="Sano M."/>
            <person name="Shiraishi Y."/>
            <person name="Tsukahara M."/>
            <person name="Gomi K."/>
        </authorList>
    </citation>
    <scope>NUCLEOTIDE SEQUENCE [LARGE SCALE GENOMIC DNA]</scope>
    <source>
        <strain evidence="2 3">RIB 2604</strain>
    </source>
</reference>
<dbReference type="InterPro" id="IPR011009">
    <property type="entry name" value="Kinase-like_dom_sf"/>
</dbReference>
<name>A0A146FNR9_ASPKA</name>
<keyword evidence="2" id="KW-0808">Transferase</keyword>